<proteinExistence type="predicted"/>
<sequence length="83" mass="10027">MIYSQMTMNLIKIKIQLNSLTVLKEKEKLLKHINNYLKIELQSQNQKQLELLKKQGKLVKRFQKFIILKKKENNKFIQLIKQS</sequence>
<keyword evidence="2" id="KW-1185">Reference proteome</keyword>
<dbReference type="EMBL" id="CAJJDN010000018">
    <property type="protein sequence ID" value="CAD8063517.1"/>
    <property type="molecule type" value="Genomic_DNA"/>
</dbReference>
<dbReference type="AlphaFoldDB" id="A0A8S1L7S0"/>
<evidence type="ECO:0000313" key="1">
    <source>
        <dbReference type="EMBL" id="CAD8063517.1"/>
    </source>
</evidence>
<gene>
    <name evidence="1" type="ORF">PSON_ATCC_30995.1.T0180031</name>
</gene>
<comment type="caution">
    <text evidence="1">The sequence shown here is derived from an EMBL/GenBank/DDBJ whole genome shotgun (WGS) entry which is preliminary data.</text>
</comment>
<evidence type="ECO:0000313" key="2">
    <source>
        <dbReference type="Proteomes" id="UP000692954"/>
    </source>
</evidence>
<name>A0A8S1L7S0_9CILI</name>
<reference evidence="1" key="1">
    <citation type="submission" date="2021-01" db="EMBL/GenBank/DDBJ databases">
        <authorList>
            <consortium name="Genoscope - CEA"/>
            <person name="William W."/>
        </authorList>
    </citation>
    <scope>NUCLEOTIDE SEQUENCE</scope>
</reference>
<accession>A0A8S1L7S0</accession>
<dbReference type="Proteomes" id="UP000692954">
    <property type="component" value="Unassembled WGS sequence"/>
</dbReference>
<organism evidence="1 2">
    <name type="scientific">Paramecium sonneborni</name>
    <dbReference type="NCBI Taxonomy" id="65129"/>
    <lineage>
        <taxon>Eukaryota</taxon>
        <taxon>Sar</taxon>
        <taxon>Alveolata</taxon>
        <taxon>Ciliophora</taxon>
        <taxon>Intramacronucleata</taxon>
        <taxon>Oligohymenophorea</taxon>
        <taxon>Peniculida</taxon>
        <taxon>Parameciidae</taxon>
        <taxon>Paramecium</taxon>
    </lineage>
</organism>
<protein>
    <submittedName>
        <fullName evidence="1">Uncharacterized protein</fullName>
    </submittedName>
</protein>